<organism evidence="4 5">
    <name type="scientific">Aureimonas jatrophae</name>
    <dbReference type="NCBI Taxonomy" id="1166073"/>
    <lineage>
        <taxon>Bacteria</taxon>
        <taxon>Pseudomonadati</taxon>
        <taxon>Pseudomonadota</taxon>
        <taxon>Alphaproteobacteria</taxon>
        <taxon>Hyphomicrobiales</taxon>
        <taxon>Aurantimonadaceae</taxon>
        <taxon>Aureimonas</taxon>
    </lineage>
</organism>
<reference evidence="4 5" key="1">
    <citation type="submission" date="2016-10" db="EMBL/GenBank/DDBJ databases">
        <authorList>
            <person name="de Groot N.N."/>
        </authorList>
    </citation>
    <scope>NUCLEOTIDE SEQUENCE [LARGE SCALE GENOMIC DNA]</scope>
    <source>
        <strain evidence="5">L7-484,KACC 16230,DSM 25025</strain>
    </source>
</reference>
<keyword evidence="5" id="KW-1185">Reference proteome</keyword>
<feature type="compositionally biased region" description="Polar residues" evidence="2">
    <location>
        <begin position="369"/>
        <end position="385"/>
    </location>
</feature>
<dbReference type="Gene3D" id="3.20.20.80">
    <property type="entry name" value="Glycosidases"/>
    <property type="match status" value="1"/>
</dbReference>
<dbReference type="GO" id="GO:0009253">
    <property type="term" value="P:peptidoglycan catabolic process"/>
    <property type="evidence" value="ECO:0007669"/>
    <property type="project" value="InterPro"/>
</dbReference>
<dbReference type="GO" id="GO:0003796">
    <property type="term" value="F:lysozyme activity"/>
    <property type="evidence" value="ECO:0007669"/>
    <property type="project" value="InterPro"/>
</dbReference>
<dbReference type="EMBL" id="FNIT01000003">
    <property type="protein sequence ID" value="SDO07952.1"/>
    <property type="molecule type" value="Genomic_DNA"/>
</dbReference>
<dbReference type="STRING" id="1166073.SAMN05192530_103196"/>
<comment type="similarity">
    <text evidence="1">Belongs to the glycosyl hydrolase 25 family.</text>
</comment>
<evidence type="ECO:0000313" key="5">
    <source>
        <dbReference type="Proteomes" id="UP000198793"/>
    </source>
</evidence>
<dbReference type="Pfam" id="PF01183">
    <property type="entry name" value="Glyco_hydro_25"/>
    <property type="match status" value="1"/>
</dbReference>
<feature type="signal peptide" evidence="3">
    <location>
        <begin position="1"/>
        <end position="32"/>
    </location>
</feature>
<dbReference type="GO" id="GO:0016998">
    <property type="term" value="P:cell wall macromolecule catabolic process"/>
    <property type="evidence" value="ECO:0007669"/>
    <property type="project" value="InterPro"/>
</dbReference>
<evidence type="ECO:0000256" key="3">
    <source>
        <dbReference type="SAM" id="SignalP"/>
    </source>
</evidence>
<dbReference type="SUPFAM" id="SSF51445">
    <property type="entry name" value="(Trans)glycosidases"/>
    <property type="match status" value="1"/>
</dbReference>
<accession>A0A1H0GMF5</accession>
<dbReference type="PROSITE" id="PS51904">
    <property type="entry name" value="GLYCOSYL_HYDROL_F25_2"/>
    <property type="match status" value="1"/>
</dbReference>
<protein>
    <submittedName>
        <fullName evidence="4">Glycosyl hydrolases family 25</fullName>
    </submittedName>
</protein>
<evidence type="ECO:0000313" key="4">
    <source>
        <dbReference type="EMBL" id="SDO07952.1"/>
    </source>
</evidence>
<gene>
    <name evidence="4" type="ORF">SAMN05192530_103196</name>
</gene>
<keyword evidence="3" id="KW-0732">Signal</keyword>
<dbReference type="InterPro" id="IPR017853">
    <property type="entry name" value="GH"/>
</dbReference>
<evidence type="ECO:0000256" key="2">
    <source>
        <dbReference type="SAM" id="MobiDB-lite"/>
    </source>
</evidence>
<dbReference type="AlphaFoldDB" id="A0A1H0GMF5"/>
<dbReference type="Proteomes" id="UP000198793">
    <property type="component" value="Unassembled WGS sequence"/>
</dbReference>
<sequence>MPKMSAVTAAALRWFCMLGVTATMIGAAPAKAEWDRPWRDADRALVIDAYEFNPINWKEMTGDKRIAGFINKASDGLPPDWSCKGLQGDDEKLCKNRWWKYTVTQELYLTRREMAKTLGLKWGAYHLARPGNPREQADHFIDFAQPEADDLIALDIEDNTSEWMSLEDAETFARQVFIRIGRYPVLYTNGNTASYIAKNRETYPLLSRLQLWYARYREDLTGVFPQGNWDQYALWQFSSMHNCNARKCPYRVAGARNDIDVNVSPLSVAELQKAWPFDGLVGPDPVVVDPGSLIAKVDRNAKDLVEEVGREVAELALPDAPVSDADKPVADTLAAAYGPSRHAPVDPLQLLNEATRQEHAATPAPVLSALSQGPKTDPTPGQTPLTFPGNLERMRDEMSIVRSVVGVPTTAAATQVESALAKPTGATLRSRIAEIMRAAAETIEGKPPEPAGTLERRSDLVRGDWMVVAHLAPIDRRITKAFRTTR</sequence>
<keyword evidence="4" id="KW-0378">Hydrolase</keyword>
<name>A0A1H0GMF5_9HYPH</name>
<proteinExistence type="inferred from homology"/>
<dbReference type="InterPro" id="IPR002053">
    <property type="entry name" value="Glyco_hydro_25"/>
</dbReference>
<dbReference type="CDD" id="cd00599">
    <property type="entry name" value="GH25_muramidase"/>
    <property type="match status" value="1"/>
</dbReference>
<evidence type="ECO:0000256" key="1">
    <source>
        <dbReference type="ARBA" id="ARBA00010646"/>
    </source>
</evidence>
<feature type="chain" id="PRO_5011770549" evidence="3">
    <location>
        <begin position="33"/>
        <end position="486"/>
    </location>
</feature>
<feature type="region of interest" description="Disordered" evidence="2">
    <location>
        <begin position="357"/>
        <end position="389"/>
    </location>
</feature>